<dbReference type="Gene3D" id="3.50.50.60">
    <property type="entry name" value="FAD/NAD(P)-binding domain"/>
    <property type="match status" value="2"/>
</dbReference>
<dbReference type="InterPro" id="IPR036188">
    <property type="entry name" value="FAD/NAD-bd_sf"/>
</dbReference>
<dbReference type="Proteomes" id="UP000029443">
    <property type="component" value="Unassembled WGS sequence"/>
</dbReference>
<dbReference type="InterPro" id="IPR051209">
    <property type="entry name" value="FAD-bind_Monooxygenase_sf"/>
</dbReference>
<sequence>MTTSSASPKKAPRKAATRKRSATGKRPAAKKAPAVKPAAVLIVGAGFAGLGMAIRLKQAGIEDIVILERANAVGGTWRDNQYPGAACDIPSNLYSYSFAPNPNWSRSFSGSEEILGYIHHLVAEFGLESHIRFEKNVEDLSFDEKKGIWTATTDKGEQFAGRAAVMAQGPLSNCSFPAITGIEDFTGHKIHSARWDHEYDFTGKKVAVIGTGASGIQIIPELVKQAGHVKVFQRTPGWVMPRPDFATPAWNKKLFEKLPASQQAMRNLLYWTHESMALAVIWKSPLTRIAERVARLHLRRQVKDRWLRRQLTPDFTIGCKRVLVSNDYYPALQKDNAKLITWPIARLSEKGIRTVEGIEHQVDCIVFATGFDVSHSGTPFPVKGRAGRVLGEEWQGGAQAYKSINVSGYPNLFMTFGPNSGPGHNSALVYMESQLDYAVKGIRKIIENDLKMLDVKEDVQRRHNRAIQKRLARTNWNSGCKSWYLTEDGFNATMYPGFATQYAAQMSEFEERDYEAV</sequence>
<feature type="compositionally biased region" description="Basic residues" evidence="1">
    <location>
        <begin position="10"/>
        <end position="29"/>
    </location>
</feature>
<dbReference type="PANTHER" id="PTHR42877">
    <property type="entry name" value="L-ORNITHINE N(5)-MONOOXYGENASE-RELATED"/>
    <property type="match status" value="1"/>
</dbReference>
<evidence type="ECO:0000313" key="2">
    <source>
        <dbReference type="EMBL" id="KGD62137.1"/>
    </source>
</evidence>
<dbReference type="PANTHER" id="PTHR42877:SF4">
    <property type="entry name" value="FAD_NAD(P)-BINDING DOMAIN-CONTAINING PROTEIN-RELATED"/>
    <property type="match status" value="1"/>
</dbReference>
<keyword evidence="2" id="KW-0503">Monooxygenase</keyword>
<dbReference type="SUPFAM" id="SSF51905">
    <property type="entry name" value="FAD/NAD(P)-binding domain"/>
    <property type="match status" value="1"/>
</dbReference>
<dbReference type="GO" id="GO:0004497">
    <property type="term" value="F:monooxygenase activity"/>
    <property type="evidence" value="ECO:0007669"/>
    <property type="project" value="UniProtKB-KW"/>
</dbReference>
<accession>A0ABR4WF20</accession>
<keyword evidence="3" id="KW-1185">Reference proteome</keyword>
<keyword evidence="2" id="KW-0560">Oxidoreductase</keyword>
<evidence type="ECO:0000313" key="3">
    <source>
        <dbReference type="Proteomes" id="UP000029443"/>
    </source>
</evidence>
<reference evidence="2 3" key="1">
    <citation type="submission" date="2012-09" db="EMBL/GenBank/DDBJ databases">
        <title>Genome Sequence of alkane-degrading Bacterium Alcanivorax jadensis T9.</title>
        <authorList>
            <person name="Lai Q."/>
            <person name="Shao Z."/>
        </authorList>
    </citation>
    <scope>NUCLEOTIDE SEQUENCE [LARGE SCALE GENOMIC DNA]</scope>
    <source>
        <strain evidence="2 3">T9</strain>
    </source>
</reference>
<feature type="region of interest" description="Disordered" evidence="1">
    <location>
        <begin position="1"/>
        <end position="30"/>
    </location>
</feature>
<organism evidence="2 3">
    <name type="scientific">Alcanivorax jadensis T9</name>
    <dbReference type="NCBI Taxonomy" id="1177181"/>
    <lineage>
        <taxon>Bacteria</taxon>
        <taxon>Pseudomonadati</taxon>
        <taxon>Pseudomonadota</taxon>
        <taxon>Gammaproteobacteria</taxon>
        <taxon>Oceanospirillales</taxon>
        <taxon>Alcanivoracaceae</taxon>
        <taxon>Alcanivorax</taxon>
    </lineage>
</organism>
<dbReference type="PRINTS" id="PR00469">
    <property type="entry name" value="PNDRDTASEII"/>
</dbReference>
<proteinExistence type="predicted"/>
<evidence type="ECO:0000256" key="1">
    <source>
        <dbReference type="SAM" id="MobiDB-lite"/>
    </source>
</evidence>
<dbReference type="RefSeq" id="WP_035246223.1">
    <property type="nucleotide sequence ID" value="NZ_ARXU01000003.1"/>
</dbReference>
<protein>
    <submittedName>
        <fullName evidence="2">Monooxygenase</fullName>
    </submittedName>
</protein>
<gene>
    <name evidence="2" type="ORF">T9A_01346</name>
</gene>
<dbReference type="EMBL" id="ARXU01000003">
    <property type="protein sequence ID" value="KGD62137.1"/>
    <property type="molecule type" value="Genomic_DNA"/>
</dbReference>
<name>A0ABR4WF20_9GAMM</name>
<comment type="caution">
    <text evidence="2">The sequence shown here is derived from an EMBL/GenBank/DDBJ whole genome shotgun (WGS) entry which is preliminary data.</text>
</comment>
<dbReference type="Pfam" id="PF13738">
    <property type="entry name" value="Pyr_redox_3"/>
    <property type="match status" value="1"/>
</dbReference>